<proteinExistence type="predicted"/>
<dbReference type="Proteomes" id="UP000003011">
    <property type="component" value="Unassembled WGS sequence"/>
</dbReference>
<protein>
    <submittedName>
        <fullName evidence="1">Uncharacterized protein</fullName>
    </submittedName>
</protein>
<evidence type="ECO:0000313" key="2">
    <source>
        <dbReference type="Proteomes" id="UP000003011"/>
    </source>
</evidence>
<dbReference type="AlphaFoldDB" id="G5GJN5"/>
<keyword evidence="2" id="KW-1185">Reference proteome</keyword>
<organism evidence="1 2">
    <name type="scientific">Johnsonella ignava ATCC 51276</name>
    <dbReference type="NCBI Taxonomy" id="679200"/>
    <lineage>
        <taxon>Bacteria</taxon>
        <taxon>Bacillati</taxon>
        <taxon>Bacillota</taxon>
        <taxon>Clostridia</taxon>
        <taxon>Lachnospirales</taxon>
        <taxon>Lachnospiraceae</taxon>
        <taxon>Johnsonella</taxon>
    </lineage>
</organism>
<evidence type="ECO:0000313" key="1">
    <source>
        <dbReference type="EMBL" id="EHI55056.1"/>
    </source>
</evidence>
<comment type="caution">
    <text evidence="1">The sequence shown here is derived from an EMBL/GenBank/DDBJ whole genome shotgun (WGS) entry which is preliminary data.</text>
</comment>
<reference evidence="1 2" key="1">
    <citation type="submission" date="2011-08" db="EMBL/GenBank/DDBJ databases">
        <title>The Genome Sequence of Johnsonella ignava ATCC 51276.</title>
        <authorList>
            <consortium name="The Broad Institute Genome Sequencing Platform"/>
            <person name="Earl A."/>
            <person name="Ward D."/>
            <person name="Feldgarden M."/>
            <person name="Gevers D."/>
            <person name="Izard J."/>
            <person name="Blanton J.M."/>
            <person name="Baranova O.V."/>
            <person name="Dewhirst F.E."/>
            <person name="Young S.K."/>
            <person name="Zeng Q."/>
            <person name="Gargeya S."/>
            <person name="Fitzgerald M."/>
            <person name="Haas B."/>
            <person name="Abouelleil A."/>
            <person name="Alvarado L."/>
            <person name="Arachchi H.M."/>
            <person name="Berlin A."/>
            <person name="Brown A."/>
            <person name="Chapman S.B."/>
            <person name="Chen Z."/>
            <person name="Dunbar C."/>
            <person name="Freedman E."/>
            <person name="Gearin G."/>
            <person name="Gellesch M."/>
            <person name="Goldberg J."/>
            <person name="Griggs A."/>
            <person name="Gujja S."/>
            <person name="Heiman D."/>
            <person name="Howarth C."/>
            <person name="Larson L."/>
            <person name="Lui A."/>
            <person name="MacDonald P.J.P."/>
            <person name="Montmayeur A."/>
            <person name="Murphy C."/>
            <person name="Neiman D."/>
            <person name="Pearson M."/>
            <person name="Priest M."/>
            <person name="Roberts A."/>
            <person name="Saif S."/>
            <person name="Shea T."/>
            <person name="Shenoy N."/>
            <person name="Sisk P."/>
            <person name="Stolte C."/>
            <person name="Sykes S."/>
            <person name="Wortman J."/>
            <person name="Nusbaum C."/>
            <person name="Birren B."/>
        </authorList>
    </citation>
    <scope>NUCLEOTIDE SEQUENCE [LARGE SCALE GENOMIC DNA]</scope>
    <source>
        <strain evidence="1 2">ATCC 51276</strain>
    </source>
</reference>
<name>G5GJN5_9FIRM</name>
<dbReference type="eggNOG" id="ENOG5031WUI">
    <property type="taxonomic scope" value="Bacteria"/>
</dbReference>
<gene>
    <name evidence="1" type="ORF">HMPREF9333_01775</name>
</gene>
<sequence length="184" mass="22772">MKLDEKWIRAHLPKECRDEPIDVFSGLYMDGLKVMSYGERGNPDEIYYEAKDEEDLHWWQLDTICYFVGKDDKSKIWRWYRDHVENDQWYYIEHRNYDYNAIDDARLPRFERYLRNLKYAFPSDYFKKKVEKYTGLMNRWYLIPHWGYDYENLCFIEISDSKEYQSDFDKSEEPKPETIIKVID</sequence>
<accession>G5GJN5</accession>
<dbReference type="HOGENOM" id="CLU_1466350_0_0_9"/>
<dbReference type="EMBL" id="ACZL01000030">
    <property type="protein sequence ID" value="EHI55056.1"/>
    <property type="molecule type" value="Genomic_DNA"/>
</dbReference>